<keyword evidence="3" id="KW-1185">Reference proteome</keyword>
<evidence type="ECO:0008006" key="4">
    <source>
        <dbReference type="Google" id="ProtNLM"/>
    </source>
</evidence>
<evidence type="ECO:0000313" key="3">
    <source>
        <dbReference type="Proteomes" id="UP001055156"/>
    </source>
</evidence>
<comment type="caution">
    <text evidence="2">The sequence shown here is derived from an EMBL/GenBank/DDBJ whole genome shotgun (WGS) entry which is preliminary data.</text>
</comment>
<protein>
    <recommendedName>
        <fullName evidence="4">DUF3618 domain-containing protein</fullName>
    </recommendedName>
</protein>
<reference evidence="2" key="2">
    <citation type="submission" date="2021-08" db="EMBL/GenBank/DDBJ databases">
        <authorList>
            <person name="Tani A."/>
            <person name="Ola A."/>
            <person name="Ogura Y."/>
            <person name="Katsura K."/>
            <person name="Hayashi T."/>
        </authorList>
    </citation>
    <scope>NUCLEOTIDE SEQUENCE</scope>
    <source>
        <strain evidence="2">NBRC 15689</strain>
    </source>
</reference>
<proteinExistence type="predicted"/>
<dbReference type="InterPro" id="IPR022062">
    <property type="entry name" value="DUF3618"/>
</dbReference>
<evidence type="ECO:0000313" key="2">
    <source>
        <dbReference type="EMBL" id="GJE28669.1"/>
    </source>
</evidence>
<dbReference type="Pfam" id="PF12277">
    <property type="entry name" value="DUF3618"/>
    <property type="match status" value="1"/>
</dbReference>
<feature type="region of interest" description="Disordered" evidence="1">
    <location>
        <begin position="114"/>
        <end position="155"/>
    </location>
</feature>
<sequence>MSESISDLERDIEASRARLDETIDKLQGRLSASSLVDEMLGSARRTPTLNGLYDNALAAVRKNPVPVLLIAAGVGMLMSRISGEARRPYRNGAIVPAEPVMPKATIPTLTETDAARKPASVAVAEPVPGPGARPGPKTINPGLPPEAPPGSAGIA</sequence>
<dbReference type="EMBL" id="BPQV01000011">
    <property type="protein sequence ID" value="GJE28669.1"/>
    <property type="molecule type" value="Genomic_DNA"/>
</dbReference>
<dbReference type="Proteomes" id="UP001055156">
    <property type="component" value="Unassembled WGS sequence"/>
</dbReference>
<organism evidence="2 3">
    <name type="scientific">Methylobacterium organophilum</name>
    <dbReference type="NCBI Taxonomy" id="410"/>
    <lineage>
        <taxon>Bacteria</taxon>
        <taxon>Pseudomonadati</taxon>
        <taxon>Pseudomonadota</taxon>
        <taxon>Alphaproteobacteria</taxon>
        <taxon>Hyphomicrobiales</taxon>
        <taxon>Methylobacteriaceae</taxon>
        <taxon>Methylobacterium</taxon>
    </lineage>
</organism>
<evidence type="ECO:0000256" key="1">
    <source>
        <dbReference type="SAM" id="MobiDB-lite"/>
    </source>
</evidence>
<name>A0ABQ4TDB1_METOR</name>
<accession>A0ABQ4TDB1</accession>
<reference evidence="2" key="1">
    <citation type="journal article" date="2021" name="Front. Microbiol.">
        <title>Comprehensive Comparative Genomics and Phenotyping of Methylobacterium Species.</title>
        <authorList>
            <person name="Alessa O."/>
            <person name="Ogura Y."/>
            <person name="Fujitani Y."/>
            <person name="Takami H."/>
            <person name="Hayashi T."/>
            <person name="Sahin N."/>
            <person name="Tani A."/>
        </authorList>
    </citation>
    <scope>NUCLEOTIDE SEQUENCE</scope>
    <source>
        <strain evidence="2">NBRC 15689</strain>
    </source>
</reference>
<gene>
    <name evidence="2" type="ORF">LKMONMHP_3542</name>
</gene>
<dbReference type="RefSeq" id="WP_238312612.1">
    <property type="nucleotide sequence ID" value="NZ_BPQV01000011.1"/>
</dbReference>